<dbReference type="InterPro" id="IPR002641">
    <property type="entry name" value="PNPLA_dom"/>
</dbReference>
<feature type="active site" description="Nucleophile" evidence="4">
    <location>
        <position position="59"/>
    </location>
</feature>
<dbReference type="InterPro" id="IPR016035">
    <property type="entry name" value="Acyl_Trfase/lysoPLipase"/>
</dbReference>
<sequence>MFSLCLKEEIKIDYQKQTKRQKTVGLSFAGGGVQSWAEVAAYADLERQGIEIDAVTGTSMGSFLAAAVASGLSSDEVYEVIYATDQAINESSLFGPQAVLSLFSLRKPMGLVLVDKLAEVIRPVSKLYGEVMLSDIPKPLAIPAVDIISNQLIIFSNQPEYFRPVYKNAKFYEEDIPLVQACLASSAYPIILSPVKIDDYQLVDGGLMMNSPAALFSKEKIEHVVAIRIPMLEKTGPLDKRLDIALRSIRIMVKNQEEILAKNVDLNYFLDVKLPGLFEFGDSKPIIQAGIDYVKDHPLDTSNIFEEIVPKREEDEKKDSASSVEIIIEKPVTMKDQMIDLWNRMKAKI</sequence>
<dbReference type="EMBL" id="FQUF01000017">
    <property type="protein sequence ID" value="SHE84195.1"/>
    <property type="molecule type" value="Genomic_DNA"/>
</dbReference>
<accession>A0A1M4WSK3</accession>
<evidence type="ECO:0000313" key="7">
    <source>
        <dbReference type="Proteomes" id="UP000184128"/>
    </source>
</evidence>
<evidence type="ECO:0000256" key="2">
    <source>
        <dbReference type="ARBA" id="ARBA00022963"/>
    </source>
</evidence>
<dbReference type="Proteomes" id="UP000184128">
    <property type="component" value="Unassembled WGS sequence"/>
</dbReference>
<keyword evidence="3 4" id="KW-0443">Lipid metabolism</keyword>
<feature type="domain" description="PNPLA" evidence="5">
    <location>
        <begin position="26"/>
        <end position="217"/>
    </location>
</feature>
<feature type="short sequence motif" description="DGA/G" evidence="4">
    <location>
        <begin position="204"/>
        <end position="206"/>
    </location>
</feature>
<keyword evidence="7" id="KW-1185">Reference proteome</keyword>
<proteinExistence type="predicted"/>
<dbReference type="PANTHER" id="PTHR14226:SF29">
    <property type="entry name" value="NEUROPATHY TARGET ESTERASE SWS"/>
    <property type="match status" value="1"/>
</dbReference>
<keyword evidence="1 4" id="KW-0378">Hydrolase</keyword>
<feature type="active site" description="Proton acceptor" evidence="4">
    <location>
        <position position="204"/>
    </location>
</feature>
<dbReference type="InterPro" id="IPR050301">
    <property type="entry name" value="NTE"/>
</dbReference>
<evidence type="ECO:0000259" key="5">
    <source>
        <dbReference type="PROSITE" id="PS51635"/>
    </source>
</evidence>
<dbReference type="PANTHER" id="PTHR14226">
    <property type="entry name" value="NEUROPATHY TARGET ESTERASE/SWISS CHEESE D.MELANOGASTER"/>
    <property type="match status" value="1"/>
</dbReference>
<keyword evidence="2 4" id="KW-0442">Lipid degradation</keyword>
<dbReference type="SUPFAM" id="SSF52151">
    <property type="entry name" value="FabD/lysophospholipase-like"/>
    <property type="match status" value="1"/>
</dbReference>
<gene>
    <name evidence="6" type="ORF">SAMN02745249_01260</name>
</gene>
<organism evidence="6 7">
    <name type="scientific">Atopostipes suicloacalis DSM 15692</name>
    <dbReference type="NCBI Taxonomy" id="1121025"/>
    <lineage>
        <taxon>Bacteria</taxon>
        <taxon>Bacillati</taxon>
        <taxon>Bacillota</taxon>
        <taxon>Bacilli</taxon>
        <taxon>Lactobacillales</taxon>
        <taxon>Carnobacteriaceae</taxon>
        <taxon>Atopostipes</taxon>
    </lineage>
</organism>
<evidence type="ECO:0000256" key="1">
    <source>
        <dbReference type="ARBA" id="ARBA00022801"/>
    </source>
</evidence>
<evidence type="ECO:0000313" key="6">
    <source>
        <dbReference type="EMBL" id="SHE84195.1"/>
    </source>
</evidence>
<dbReference type="GO" id="GO:0016042">
    <property type="term" value="P:lipid catabolic process"/>
    <property type="evidence" value="ECO:0007669"/>
    <property type="project" value="UniProtKB-UniRule"/>
</dbReference>
<dbReference type="Pfam" id="PF01734">
    <property type="entry name" value="Patatin"/>
    <property type="match status" value="1"/>
</dbReference>
<evidence type="ECO:0000256" key="3">
    <source>
        <dbReference type="ARBA" id="ARBA00023098"/>
    </source>
</evidence>
<dbReference type="PROSITE" id="PS51635">
    <property type="entry name" value="PNPLA"/>
    <property type="match status" value="1"/>
</dbReference>
<feature type="short sequence motif" description="GXSXG" evidence="4">
    <location>
        <begin position="57"/>
        <end position="61"/>
    </location>
</feature>
<dbReference type="GO" id="GO:0016787">
    <property type="term" value="F:hydrolase activity"/>
    <property type="evidence" value="ECO:0007669"/>
    <property type="project" value="UniProtKB-UniRule"/>
</dbReference>
<reference evidence="6 7" key="1">
    <citation type="submission" date="2016-11" db="EMBL/GenBank/DDBJ databases">
        <authorList>
            <person name="Jaros S."/>
            <person name="Januszkiewicz K."/>
            <person name="Wedrychowicz H."/>
        </authorList>
    </citation>
    <scope>NUCLEOTIDE SEQUENCE [LARGE SCALE GENOMIC DNA]</scope>
    <source>
        <strain evidence="6 7">DSM 15692</strain>
    </source>
</reference>
<dbReference type="Gene3D" id="3.40.1090.10">
    <property type="entry name" value="Cytosolic phospholipase A2 catalytic domain"/>
    <property type="match status" value="2"/>
</dbReference>
<protein>
    <submittedName>
        <fullName evidence="6">Predicted acylesterase/phospholipase RssA, contains patatin domain</fullName>
    </submittedName>
</protein>
<name>A0A1M4WSK3_9LACT</name>
<dbReference type="AlphaFoldDB" id="A0A1M4WSK3"/>
<comment type="caution">
    <text evidence="4">Lacks conserved residue(s) required for the propagation of feature annotation.</text>
</comment>
<dbReference type="STRING" id="1121025.SAMN02745249_01260"/>
<evidence type="ECO:0000256" key="4">
    <source>
        <dbReference type="PROSITE-ProRule" id="PRU01161"/>
    </source>
</evidence>